<gene>
    <name evidence="1" type="ORF">FH972_023223</name>
</gene>
<evidence type="ECO:0000313" key="1">
    <source>
        <dbReference type="EMBL" id="KAB8346177.1"/>
    </source>
</evidence>
<organism evidence="1 2">
    <name type="scientific">Carpinus fangiana</name>
    <dbReference type="NCBI Taxonomy" id="176857"/>
    <lineage>
        <taxon>Eukaryota</taxon>
        <taxon>Viridiplantae</taxon>
        <taxon>Streptophyta</taxon>
        <taxon>Embryophyta</taxon>
        <taxon>Tracheophyta</taxon>
        <taxon>Spermatophyta</taxon>
        <taxon>Magnoliopsida</taxon>
        <taxon>eudicotyledons</taxon>
        <taxon>Gunneridae</taxon>
        <taxon>Pentapetalae</taxon>
        <taxon>rosids</taxon>
        <taxon>fabids</taxon>
        <taxon>Fagales</taxon>
        <taxon>Betulaceae</taxon>
        <taxon>Carpinus</taxon>
    </lineage>
</organism>
<sequence length="108" mass="12076">MSTVHIDGKEHVQDSLTGLDAARKTYLENEQDGSARRALQQVTILDVGGGNGLAARNILKTHQSVQGRVIVQDLFEMLVRYDMVVEHFEFKTHDFFEPQPVKGTPLAL</sequence>
<dbReference type="Gene3D" id="3.40.50.150">
    <property type="entry name" value="Vaccinia Virus protein VP39"/>
    <property type="match status" value="1"/>
</dbReference>
<proteinExistence type="predicted"/>
<keyword evidence="2" id="KW-1185">Reference proteome</keyword>
<dbReference type="PANTHER" id="PTHR43712">
    <property type="entry name" value="PUTATIVE (AFU_ORTHOLOGUE AFUA_4G14580)-RELATED"/>
    <property type="match status" value="1"/>
</dbReference>
<name>A0A5N6KUZ9_9ROSI</name>
<dbReference type="OrthoDB" id="1535081at2759"/>
<comment type="caution">
    <text evidence="1">The sequence shown here is derived from an EMBL/GenBank/DDBJ whole genome shotgun (WGS) entry which is preliminary data.</text>
</comment>
<protein>
    <recommendedName>
        <fullName evidence="3">O-methyltransferase domain-containing protein</fullName>
    </recommendedName>
</protein>
<evidence type="ECO:0000313" key="2">
    <source>
        <dbReference type="Proteomes" id="UP000327013"/>
    </source>
</evidence>
<dbReference type="InterPro" id="IPR029063">
    <property type="entry name" value="SAM-dependent_MTases_sf"/>
</dbReference>
<dbReference type="SUPFAM" id="SSF53335">
    <property type="entry name" value="S-adenosyl-L-methionine-dependent methyltransferases"/>
    <property type="match status" value="1"/>
</dbReference>
<evidence type="ECO:0008006" key="3">
    <source>
        <dbReference type="Google" id="ProtNLM"/>
    </source>
</evidence>
<dbReference type="Proteomes" id="UP000327013">
    <property type="component" value="Unassembled WGS sequence"/>
</dbReference>
<accession>A0A5N6KUZ9</accession>
<dbReference type="PANTHER" id="PTHR43712:SF2">
    <property type="entry name" value="O-METHYLTRANSFERASE CICE"/>
    <property type="match status" value="1"/>
</dbReference>
<dbReference type="EMBL" id="VIBQ01000013">
    <property type="protein sequence ID" value="KAB8346177.1"/>
    <property type="molecule type" value="Genomic_DNA"/>
</dbReference>
<reference evidence="1 2" key="1">
    <citation type="submission" date="2019-06" db="EMBL/GenBank/DDBJ databases">
        <title>A chromosomal-level reference genome of Carpinus fangiana (Coryloideae, Betulaceae).</title>
        <authorList>
            <person name="Yang X."/>
            <person name="Wang Z."/>
            <person name="Zhang L."/>
            <person name="Hao G."/>
            <person name="Liu J."/>
            <person name="Yang Y."/>
        </authorList>
    </citation>
    <scope>NUCLEOTIDE SEQUENCE [LARGE SCALE GENOMIC DNA]</scope>
    <source>
        <strain evidence="1">Cfa_2016G</strain>
        <tissue evidence="1">Leaf</tissue>
    </source>
</reference>
<dbReference type="AlphaFoldDB" id="A0A5N6KUZ9"/>